<dbReference type="Proteomes" id="UP000516437">
    <property type="component" value="Chromosome 7"/>
</dbReference>
<dbReference type="SUPFAM" id="SSF52058">
    <property type="entry name" value="L domain-like"/>
    <property type="match status" value="1"/>
</dbReference>
<organism evidence="1 2">
    <name type="scientific">Morella rubra</name>
    <name type="common">Chinese bayberry</name>
    <dbReference type="NCBI Taxonomy" id="262757"/>
    <lineage>
        <taxon>Eukaryota</taxon>
        <taxon>Viridiplantae</taxon>
        <taxon>Streptophyta</taxon>
        <taxon>Embryophyta</taxon>
        <taxon>Tracheophyta</taxon>
        <taxon>Spermatophyta</taxon>
        <taxon>Magnoliopsida</taxon>
        <taxon>eudicotyledons</taxon>
        <taxon>Gunneridae</taxon>
        <taxon>Pentapetalae</taxon>
        <taxon>rosids</taxon>
        <taxon>fabids</taxon>
        <taxon>Fagales</taxon>
        <taxon>Myricaceae</taxon>
        <taxon>Morella</taxon>
    </lineage>
</organism>
<sequence length="363" mass="40557">MTSLEHLLLDGTAIKELPASLKSLSRLSELTLKYCKNLSVLPSVICGLSSLRVLYVSGCKKLEKFPDLSNMECLQDFQAEGTAIAQLPSPSLFLKNIKRIVVGGYKDFPLDSGDLSFFDVSLSKRSSELINVSHFNFWSPSYISDACCINYCDNERRGCMVYLELERFIGEHEGFEGKSRGHERILGSAVAHGMPDWFTTRSSGSSVTLEMHQNLNLDGGWNSWILESGNLIYQSFSCDIETHEGRLGDFLLLQTPDVASIEPIGFWAFIPVEWFLEQSNNWEGWSYIRASIAVESLDLSTDSSIVEVKECGARLLYEGDALEFSNAVAQGWHRAYYRFLSGHDFEKVGDGVLPLPSLAIKGR</sequence>
<reference evidence="1 2" key="1">
    <citation type="journal article" date="2019" name="Plant Biotechnol. J.">
        <title>The red bayberry genome and genetic basis of sex determination.</title>
        <authorList>
            <person name="Jia H.M."/>
            <person name="Jia H.J."/>
            <person name="Cai Q.L."/>
            <person name="Wang Y."/>
            <person name="Zhao H.B."/>
            <person name="Yang W.F."/>
            <person name="Wang G.Y."/>
            <person name="Li Y.H."/>
            <person name="Zhan D.L."/>
            <person name="Shen Y.T."/>
            <person name="Niu Q.F."/>
            <person name="Chang L."/>
            <person name="Qiu J."/>
            <person name="Zhao L."/>
            <person name="Xie H.B."/>
            <person name="Fu W.Y."/>
            <person name="Jin J."/>
            <person name="Li X.W."/>
            <person name="Jiao Y."/>
            <person name="Zhou C.C."/>
            <person name="Tu T."/>
            <person name="Chai C.Y."/>
            <person name="Gao J.L."/>
            <person name="Fan L.J."/>
            <person name="van de Weg E."/>
            <person name="Wang J.Y."/>
            <person name="Gao Z.S."/>
        </authorList>
    </citation>
    <scope>NUCLEOTIDE SEQUENCE [LARGE SCALE GENOMIC DNA]</scope>
    <source>
        <tissue evidence="1">Leaves</tissue>
    </source>
</reference>
<proteinExistence type="predicted"/>
<dbReference type="PANTHER" id="PTHR47186">
    <property type="entry name" value="LEUCINE-RICH REPEAT-CONTAINING PROTEIN 57"/>
    <property type="match status" value="1"/>
</dbReference>
<dbReference type="Gene3D" id="3.80.10.10">
    <property type="entry name" value="Ribonuclease Inhibitor"/>
    <property type="match status" value="1"/>
</dbReference>
<accession>A0A6A1V0D5</accession>
<dbReference type="AlphaFoldDB" id="A0A6A1V0D5"/>
<evidence type="ECO:0000313" key="1">
    <source>
        <dbReference type="EMBL" id="KAB1205498.1"/>
    </source>
</evidence>
<protein>
    <submittedName>
        <fullName evidence="1">TMV resistance protein N</fullName>
    </submittedName>
</protein>
<dbReference type="InterPro" id="IPR032675">
    <property type="entry name" value="LRR_dom_sf"/>
</dbReference>
<name>A0A6A1V0D5_9ROSI</name>
<dbReference type="PANTHER" id="PTHR47186:SF63">
    <property type="entry name" value="C-JID DOMAIN-CONTAINING PROTEIN"/>
    <property type="match status" value="1"/>
</dbReference>
<comment type="caution">
    <text evidence="1">The sequence shown here is derived from an EMBL/GenBank/DDBJ whole genome shotgun (WGS) entry which is preliminary data.</text>
</comment>
<keyword evidence="2" id="KW-1185">Reference proteome</keyword>
<gene>
    <name evidence="1" type="ORF">CJ030_MR7G025991</name>
</gene>
<dbReference type="EMBL" id="RXIC02000025">
    <property type="protein sequence ID" value="KAB1205498.1"/>
    <property type="molecule type" value="Genomic_DNA"/>
</dbReference>
<dbReference type="OrthoDB" id="1733683at2759"/>
<evidence type="ECO:0000313" key="2">
    <source>
        <dbReference type="Proteomes" id="UP000516437"/>
    </source>
</evidence>